<evidence type="ECO:0000256" key="3">
    <source>
        <dbReference type="ARBA" id="ARBA00023015"/>
    </source>
</evidence>
<dbReference type="SUPFAM" id="SSF52540">
    <property type="entry name" value="P-loop containing nucleoside triphosphate hydrolases"/>
    <property type="match status" value="1"/>
</dbReference>
<proteinExistence type="predicted"/>
<dbReference type="Pfam" id="PF13426">
    <property type="entry name" value="PAS_9"/>
    <property type="match status" value="1"/>
</dbReference>
<accession>A0A0W8FW96</accession>
<dbReference type="InterPro" id="IPR001610">
    <property type="entry name" value="PAC"/>
</dbReference>
<comment type="caution">
    <text evidence="8">The sequence shown here is derived from an EMBL/GenBank/DDBJ whole genome shotgun (WGS) entry which is preliminary data.</text>
</comment>
<dbReference type="PROSITE" id="PS00688">
    <property type="entry name" value="SIGMA54_INTERACT_3"/>
    <property type="match status" value="1"/>
</dbReference>
<dbReference type="InterPro" id="IPR000014">
    <property type="entry name" value="PAS"/>
</dbReference>
<dbReference type="NCBIfam" id="TIGR00229">
    <property type="entry name" value="sensory_box"/>
    <property type="match status" value="2"/>
</dbReference>
<dbReference type="PROSITE" id="PS50112">
    <property type="entry name" value="PAS"/>
    <property type="match status" value="1"/>
</dbReference>
<dbReference type="SMART" id="SM00382">
    <property type="entry name" value="AAA"/>
    <property type="match status" value="1"/>
</dbReference>
<dbReference type="Pfam" id="PF02954">
    <property type="entry name" value="HTH_8"/>
    <property type="match status" value="1"/>
</dbReference>
<dbReference type="InterPro" id="IPR025943">
    <property type="entry name" value="Sigma_54_int_dom_ATP-bd_2"/>
</dbReference>
<dbReference type="Gene3D" id="1.10.10.60">
    <property type="entry name" value="Homeodomain-like"/>
    <property type="match status" value="1"/>
</dbReference>
<dbReference type="Gene3D" id="3.30.450.20">
    <property type="entry name" value="PAS domain"/>
    <property type="match status" value="2"/>
</dbReference>
<dbReference type="CDD" id="cd00009">
    <property type="entry name" value="AAA"/>
    <property type="match status" value="1"/>
</dbReference>
<dbReference type="GO" id="GO:0043565">
    <property type="term" value="F:sequence-specific DNA binding"/>
    <property type="evidence" value="ECO:0007669"/>
    <property type="project" value="InterPro"/>
</dbReference>
<gene>
    <name evidence="8" type="ORF">ASZ90_005643</name>
</gene>
<dbReference type="InterPro" id="IPR035965">
    <property type="entry name" value="PAS-like_dom_sf"/>
</dbReference>
<sequence length="591" mass="66961">MLIRSLPGIFYALDDNFQLFIWNENAEKISGYTPEEAGAIKLIDLFSENDRIVVENAINEAFLSGEGSTEATLITKKGKRIPCYFTGASAVIEGKSYLLGIGIDISRFKEAQESLIESEALYRTFAERMTEGVALVSNGKIVFANNNFASIIGFSDTTEIIGQTIMNFVSKDFEMYFKEFFDFIEKGMSKERFFHARWLKNKNQQIWVEGKGNLFQWKGNPTVLLAARDITEVKLKEISMQEETAYLRRENVTLRSSIKDRYRFGDIIGKSVAIQEIYERSLNAAATNANVIIYGESGTGKELVAKAIHRLSNRSQNNFVPVNCAAIPENLIESEFFGYKKGAFTGANTDKQGYLDKANGGTLFLDEVGELGLNIQAKLLRAIEGGGYSPVGSNIVKHSDFRIIAATNKNLMEYTKKGLMREDFFYRIHIIPIQLPPLRQRKEDIPLLVEHFIRLNSPGKKVVSVPGKVLETLQKYDWPGNVRELHNVIQRYLMVNKIEILTPLRQTPSENSSDEQASFNYIKTDHDFHEEVENSDKSPVMGNLSDYTEKSEKAAILKALNQNRWNKGKTADILNISRKTLHRKMQRFGLL</sequence>
<reference evidence="8" key="1">
    <citation type="journal article" date="2015" name="Proc. Natl. Acad. Sci. U.S.A.">
        <title>Networks of energetic and metabolic interactions define dynamics in microbial communities.</title>
        <authorList>
            <person name="Embree M."/>
            <person name="Liu J.K."/>
            <person name="Al-Bassam M.M."/>
            <person name="Zengler K."/>
        </authorList>
    </citation>
    <scope>NUCLEOTIDE SEQUENCE</scope>
</reference>
<dbReference type="GO" id="GO:0005524">
    <property type="term" value="F:ATP binding"/>
    <property type="evidence" value="ECO:0007669"/>
    <property type="project" value="UniProtKB-KW"/>
</dbReference>
<dbReference type="AlphaFoldDB" id="A0A0W8FW96"/>
<dbReference type="InterPro" id="IPR002197">
    <property type="entry name" value="HTH_Fis"/>
</dbReference>
<dbReference type="CDD" id="cd00130">
    <property type="entry name" value="PAS"/>
    <property type="match status" value="2"/>
</dbReference>
<protein>
    <submittedName>
        <fullName evidence="8">Two component, sigma54 specific, transcriptional regulator, fis family</fullName>
    </submittedName>
</protein>
<feature type="domain" description="Sigma-54 factor interaction" evidence="6">
    <location>
        <begin position="267"/>
        <end position="494"/>
    </location>
</feature>
<dbReference type="Pfam" id="PF00158">
    <property type="entry name" value="Sigma54_activat"/>
    <property type="match status" value="1"/>
</dbReference>
<organism evidence="8">
    <name type="scientific">hydrocarbon metagenome</name>
    <dbReference type="NCBI Taxonomy" id="938273"/>
    <lineage>
        <taxon>unclassified sequences</taxon>
        <taxon>metagenomes</taxon>
        <taxon>ecological metagenomes</taxon>
    </lineage>
</organism>
<dbReference type="SMART" id="SM00086">
    <property type="entry name" value="PAC"/>
    <property type="match status" value="2"/>
</dbReference>
<evidence type="ECO:0000259" key="6">
    <source>
        <dbReference type="PROSITE" id="PS50045"/>
    </source>
</evidence>
<dbReference type="InterPro" id="IPR027417">
    <property type="entry name" value="P-loop_NTPase"/>
</dbReference>
<name>A0A0W8FW96_9ZZZZ</name>
<dbReference type="InterPro" id="IPR002078">
    <property type="entry name" value="Sigma_54_int"/>
</dbReference>
<dbReference type="InterPro" id="IPR013767">
    <property type="entry name" value="PAS_fold"/>
</dbReference>
<dbReference type="SMART" id="SM00091">
    <property type="entry name" value="PAS"/>
    <property type="match status" value="2"/>
</dbReference>
<dbReference type="InterPro" id="IPR025944">
    <property type="entry name" value="Sigma_54_int_dom_CS"/>
</dbReference>
<dbReference type="InterPro" id="IPR009057">
    <property type="entry name" value="Homeodomain-like_sf"/>
</dbReference>
<dbReference type="PROSITE" id="PS50045">
    <property type="entry name" value="SIGMA54_INTERACT_4"/>
    <property type="match status" value="1"/>
</dbReference>
<dbReference type="PRINTS" id="PR01590">
    <property type="entry name" value="HTHFIS"/>
</dbReference>
<keyword evidence="2" id="KW-0067">ATP-binding</keyword>
<dbReference type="EMBL" id="LNQE01000844">
    <property type="protein sequence ID" value="KUG24531.1"/>
    <property type="molecule type" value="Genomic_DNA"/>
</dbReference>
<dbReference type="Pfam" id="PF25601">
    <property type="entry name" value="AAA_lid_14"/>
    <property type="match status" value="1"/>
</dbReference>
<keyword evidence="4" id="KW-0238">DNA-binding</keyword>
<keyword evidence="3" id="KW-0805">Transcription regulation</keyword>
<dbReference type="SUPFAM" id="SSF46689">
    <property type="entry name" value="Homeodomain-like"/>
    <property type="match status" value="1"/>
</dbReference>
<dbReference type="GO" id="GO:0006355">
    <property type="term" value="P:regulation of DNA-templated transcription"/>
    <property type="evidence" value="ECO:0007669"/>
    <property type="project" value="InterPro"/>
</dbReference>
<dbReference type="Gene3D" id="1.10.8.60">
    <property type="match status" value="1"/>
</dbReference>
<feature type="domain" description="PAS" evidence="7">
    <location>
        <begin position="1"/>
        <end position="65"/>
    </location>
</feature>
<keyword evidence="1" id="KW-0547">Nucleotide-binding</keyword>
<evidence type="ECO:0000256" key="1">
    <source>
        <dbReference type="ARBA" id="ARBA00022741"/>
    </source>
</evidence>
<evidence type="ECO:0000256" key="4">
    <source>
        <dbReference type="ARBA" id="ARBA00023125"/>
    </source>
</evidence>
<evidence type="ECO:0000256" key="2">
    <source>
        <dbReference type="ARBA" id="ARBA00022840"/>
    </source>
</evidence>
<evidence type="ECO:0000313" key="8">
    <source>
        <dbReference type="EMBL" id="KUG24531.1"/>
    </source>
</evidence>
<dbReference type="PROSITE" id="PS00675">
    <property type="entry name" value="SIGMA54_INTERACT_1"/>
    <property type="match status" value="1"/>
</dbReference>
<dbReference type="PROSITE" id="PS00676">
    <property type="entry name" value="SIGMA54_INTERACT_2"/>
    <property type="match status" value="1"/>
</dbReference>
<keyword evidence="5" id="KW-0804">Transcription</keyword>
<dbReference type="Gene3D" id="3.40.50.300">
    <property type="entry name" value="P-loop containing nucleotide triphosphate hydrolases"/>
    <property type="match status" value="1"/>
</dbReference>
<dbReference type="Pfam" id="PF00989">
    <property type="entry name" value="PAS"/>
    <property type="match status" value="1"/>
</dbReference>
<dbReference type="SUPFAM" id="SSF55785">
    <property type="entry name" value="PYP-like sensor domain (PAS domain)"/>
    <property type="match status" value="2"/>
</dbReference>
<dbReference type="PANTHER" id="PTHR32071">
    <property type="entry name" value="TRANSCRIPTIONAL REGULATORY PROTEIN"/>
    <property type="match status" value="1"/>
</dbReference>
<dbReference type="InterPro" id="IPR058031">
    <property type="entry name" value="AAA_lid_NorR"/>
</dbReference>
<evidence type="ECO:0000259" key="7">
    <source>
        <dbReference type="PROSITE" id="PS50112"/>
    </source>
</evidence>
<evidence type="ECO:0000256" key="5">
    <source>
        <dbReference type="ARBA" id="ARBA00023163"/>
    </source>
</evidence>
<dbReference type="FunFam" id="3.40.50.300:FF:000006">
    <property type="entry name" value="DNA-binding transcriptional regulator NtrC"/>
    <property type="match status" value="1"/>
</dbReference>
<dbReference type="InterPro" id="IPR003593">
    <property type="entry name" value="AAA+_ATPase"/>
</dbReference>
<dbReference type="InterPro" id="IPR025662">
    <property type="entry name" value="Sigma_54_int_dom_ATP-bd_1"/>
</dbReference>